<dbReference type="RefSeq" id="XP_064855179.1">
    <property type="nucleotide sequence ID" value="XM_064999107.1"/>
</dbReference>
<reference evidence="1 2" key="1">
    <citation type="journal article" date="2023" name="Elife">
        <title>Identification of key yeast species and microbe-microbe interactions impacting larval growth of Drosophila in the wild.</title>
        <authorList>
            <person name="Mure A."/>
            <person name="Sugiura Y."/>
            <person name="Maeda R."/>
            <person name="Honda K."/>
            <person name="Sakurai N."/>
            <person name="Takahashi Y."/>
            <person name="Watada M."/>
            <person name="Katoh T."/>
            <person name="Gotoh A."/>
            <person name="Gotoh Y."/>
            <person name="Taniguchi I."/>
            <person name="Nakamura K."/>
            <person name="Hayashi T."/>
            <person name="Katayama T."/>
            <person name="Uemura T."/>
            <person name="Hattori Y."/>
        </authorList>
    </citation>
    <scope>NUCLEOTIDE SEQUENCE [LARGE SCALE GENOMIC DNA]</scope>
    <source>
        <strain evidence="1 2">SC-9</strain>
    </source>
</reference>
<dbReference type="EMBL" id="BTFZ01000019">
    <property type="protein sequence ID" value="GMM38183.1"/>
    <property type="molecule type" value="Genomic_DNA"/>
</dbReference>
<gene>
    <name evidence="1" type="ORF">DASC09_055220</name>
</gene>
<name>A0AAV5QTL5_9ASCO</name>
<comment type="caution">
    <text evidence="1">The sequence shown here is derived from an EMBL/GenBank/DDBJ whole genome shotgun (WGS) entry which is preliminary data.</text>
</comment>
<evidence type="ECO:0000313" key="2">
    <source>
        <dbReference type="Proteomes" id="UP001360560"/>
    </source>
</evidence>
<dbReference type="AlphaFoldDB" id="A0AAV5QTL5"/>
<proteinExistence type="predicted"/>
<dbReference type="Proteomes" id="UP001360560">
    <property type="component" value="Unassembled WGS sequence"/>
</dbReference>
<evidence type="ECO:0000313" key="1">
    <source>
        <dbReference type="EMBL" id="GMM38183.1"/>
    </source>
</evidence>
<accession>A0AAV5QTL5</accession>
<protein>
    <submittedName>
        <fullName evidence="1">Uncharacterized protein</fullName>
    </submittedName>
</protein>
<sequence length="145" mass="17189">MMPDNTPLHILITDKPRESKGFSDIIKWSTREFLESSSELEHKWDEYTEYYLSKLAEDDNVKFSQSLLTFSSRMQFSLFENLLKQSYPANGHHKWESGWARKEREGMKQIFEEMLSTESDRILGKMEGLVKTRLEDQEMKTNIKV</sequence>
<organism evidence="1 2">
    <name type="scientific">Saccharomycopsis crataegensis</name>
    <dbReference type="NCBI Taxonomy" id="43959"/>
    <lineage>
        <taxon>Eukaryota</taxon>
        <taxon>Fungi</taxon>
        <taxon>Dikarya</taxon>
        <taxon>Ascomycota</taxon>
        <taxon>Saccharomycotina</taxon>
        <taxon>Saccharomycetes</taxon>
        <taxon>Saccharomycopsidaceae</taxon>
        <taxon>Saccharomycopsis</taxon>
    </lineage>
</organism>
<dbReference type="GeneID" id="90076172"/>
<keyword evidence="2" id="KW-1185">Reference proteome</keyword>